<keyword evidence="3" id="KW-1185">Reference proteome</keyword>
<reference evidence="2 3" key="1">
    <citation type="journal article" date="2016" name="G3 (Bethesda)">
        <title>First Draft Assembly and Annotation of the Genome of a California Endemic Oak Quercus lobata Nee (Fagaceae).</title>
        <authorList>
            <person name="Sork V.L."/>
            <person name="Fitz-Gibbon S.T."/>
            <person name="Puiu D."/>
            <person name="Crepeau M."/>
            <person name="Gugger P.F."/>
            <person name="Sherman R."/>
            <person name="Stevens K."/>
            <person name="Langley C.H."/>
            <person name="Pellegrini M."/>
            <person name="Salzberg S.L."/>
        </authorList>
    </citation>
    <scope>NUCLEOTIDE SEQUENCE [LARGE SCALE GENOMIC DNA]</scope>
    <source>
        <strain evidence="2 3">cv. SW786</strain>
    </source>
</reference>
<organism evidence="2 3">
    <name type="scientific">Quercus lobata</name>
    <name type="common">Valley oak</name>
    <dbReference type="NCBI Taxonomy" id="97700"/>
    <lineage>
        <taxon>Eukaryota</taxon>
        <taxon>Viridiplantae</taxon>
        <taxon>Streptophyta</taxon>
        <taxon>Embryophyta</taxon>
        <taxon>Tracheophyta</taxon>
        <taxon>Spermatophyta</taxon>
        <taxon>Magnoliopsida</taxon>
        <taxon>eudicotyledons</taxon>
        <taxon>Gunneridae</taxon>
        <taxon>Pentapetalae</taxon>
        <taxon>rosids</taxon>
        <taxon>fabids</taxon>
        <taxon>Fagales</taxon>
        <taxon>Fagaceae</taxon>
        <taxon>Quercus</taxon>
    </lineage>
</organism>
<protein>
    <submittedName>
        <fullName evidence="2">Uncharacterized protein</fullName>
    </submittedName>
</protein>
<dbReference type="Proteomes" id="UP000594261">
    <property type="component" value="Chromosome 7"/>
</dbReference>
<dbReference type="Gramene" id="QL07p015518:mrna">
    <property type="protein sequence ID" value="QL07p015518:mrna"/>
    <property type="gene ID" value="QL07p015518"/>
</dbReference>
<feature type="region of interest" description="Disordered" evidence="1">
    <location>
        <begin position="177"/>
        <end position="224"/>
    </location>
</feature>
<dbReference type="InParanoid" id="A0A7N2M3Q8"/>
<dbReference type="EMBL" id="LRBV02000007">
    <property type="status" value="NOT_ANNOTATED_CDS"/>
    <property type="molecule type" value="Genomic_DNA"/>
</dbReference>
<dbReference type="EnsemblPlants" id="QL07p015518:mrna">
    <property type="protein sequence ID" value="QL07p015518:mrna"/>
    <property type="gene ID" value="QL07p015518"/>
</dbReference>
<proteinExistence type="predicted"/>
<feature type="compositionally biased region" description="Low complexity" evidence="1">
    <location>
        <begin position="100"/>
        <end position="118"/>
    </location>
</feature>
<feature type="region of interest" description="Disordered" evidence="1">
    <location>
        <begin position="90"/>
        <end position="134"/>
    </location>
</feature>
<reference evidence="2" key="2">
    <citation type="submission" date="2021-01" db="UniProtKB">
        <authorList>
            <consortium name="EnsemblPlants"/>
        </authorList>
    </citation>
    <scope>IDENTIFICATION</scope>
</reference>
<feature type="compositionally biased region" description="Low complexity" evidence="1">
    <location>
        <begin position="194"/>
        <end position="221"/>
    </location>
</feature>
<dbReference type="AlphaFoldDB" id="A0A7N2M3Q8"/>
<evidence type="ECO:0000256" key="1">
    <source>
        <dbReference type="SAM" id="MobiDB-lite"/>
    </source>
</evidence>
<evidence type="ECO:0000313" key="2">
    <source>
        <dbReference type="EnsemblPlants" id="QL07p015518:mrna"/>
    </source>
</evidence>
<evidence type="ECO:0000313" key="3">
    <source>
        <dbReference type="Proteomes" id="UP000594261"/>
    </source>
</evidence>
<feature type="compositionally biased region" description="Basic residues" evidence="1">
    <location>
        <begin position="119"/>
        <end position="131"/>
    </location>
</feature>
<sequence>MPTPMEGKLDRNWAEVHATHIARWDAHTAIADAPPLHGEMSYNDKYMVESQLKIMVKCELGSKIYTDYINALKAVEKISRLTLDDARAVGNTSEPTVGRGQQASGCQGHGGHQSSQRHTSSRRPTSSRHHIPMHDYTMEETSQIVNEMCFDTGYDMGCDATGRLPSMAHNDVGPSHTFAHRDTSRSPSMVCDDTCSPTSSTTSLLPTTRTSPPQTTSTAPTDVRGRDKMRFMFTPRRPTPGAVPPEFVHTELIQTKIPTPSPEASHIEDWPRRLQRTQTHPPYCGIGHGKVRLVKEPIRRRKRG</sequence>
<accession>A0A7N2M3Q8</accession>
<name>A0A7N2M3Q8_QUELO</name>